<dbReference type="Pfam" id="PF03572">
    <property type="entry name" value="Peptidase_S41"/>
    <property type="match status" value="1"/>
</dbReference>
<dbReference type="RefSeq" id="WP_117723034.1">
    <property type="nucleotide sequence ID" value="NZ_QSUL01000001.1"/>
</dbReference>
<dbReference type="SUPFAM" id="SSF52096">
    <property type="entry name" value="ClpP/crotonase"/>
    <property type="match status" value="1"/>
</dbReference>
<dbReference type="AlphaFoldDB" id="A0A3E5BS99"/>
<evidence type="ECO:0000313" key="3">
    <source>
        <dbReference type="EMBL" id="RGN40229.1"/>
    </source>
</evidence>
<dbReference type="GO" id="GO:0006508">
    <property type="term" value="P:proteolysis"/>
    <property type="evidence" value="ECO:0007669"/>
    <property type="project" value="InterPro"/>
</dbReference>
<dbReference type="Gene3D" id="3.90.226.10">
    <property type="entry name" value="2-enoyl-CoA Hydratase, Chain A, domain 1"/>
    <property type="match status" value="1"/>
</dbReference>
<reference evidence="3 4" key="1">
    <citation type="submission" date="2018-08" db="EMBL/GenBank/DDBJ databases">
        <title>A genome reference for cultivated species of the human gut microbiota.</title>
        <authorList>
            <person name="Zou Y."/>
            <person name="Xue W."/>
            <person name="Luo G."/>
        </authorList>
    </citation>
    <scope>NUCLEOTIDE SEQUENCE [LARGE SCALE GENOMIC DNA]</scope>
    <source>
        <strain evidence="3 4">OM05-15BH</strain>
    </source>
</reference>
<evidence type="ECO:0000256" key="1">
    <source>
        <dbReference type="SAM" id="SignalP"/>
    </source>
</evidence>
<proteinExistence type="predicted"/>
<name>A0A3E5BS99_9BACE</name>
<evidence type="ECO:0000313" key="4">
    <source>
        <dbReference type="Proteomes" id="UP000260983"/>
    </source>
</evidence>
<dbReference type="EMBL" id="QSUL01000001">
    <property type="protein sequence ID" value="RGN40229.1"/>
    <property type="molecule type" value="Genomic_DNA"/>
</dbReference>
<dbReference type="InterPro" id="IPR029045">
    <property type="entry name" value="ClpP/crotonase-like_dom_sf"/>
</dbReference>
<comment type="caution">
    <text evidence="3">The sequence shown here is derived from an EMBL/GenBank/DDBJ whole genome shotgun (WGS) entry which is preliminary data.</text>
</comment>
<feature type="chain" id="PRO_5017740870" evidence="1">
    <location>
        <begin position="22"/>
        <end position="538"/>
    </location>
</feature>
<dbReference type="InterPro" id="IPR005151">
    <property type="entry name" value="Tail-specific_protease"/>
</dbReference>
<keyword evidence="1" id="KW-0732">Signal</keyword>
<feature type="signal peptide" evidence="1">
    <location>
        <begin position="1"/>
        <end position="21"/>
    </location>
</feature>
<sequence length="538" mass="61832">MKHFYCFFVFALVCLSLPAQDKVNGDSLAADFHYLVEQLEATHPDPYTGFGGKVFFRKQAFDLENELRQSPHTLQQFWDKSMAFLSFIQDGHTYLFSLAPKQQKEQSFLPVGFRCIPDGLVAQTLPVSHKDLLGSALVGVNGRSLDELLTRTASIFACENLYNRYSVFCRNVARKQFMQQLLPDLKGDAVSFNLRTPEGNETTLEVPFMESEELEKAEKASLPSWDGCPTGQMDYRFIDKQQQVMMFKVNSVMARDNFEYMYKYMKGDLYRQMEFYYQQKLGKEMPDDTVQAIRELPSFSGTFAAMLKEMKKNRSEYLIIDLRDNSGGWTPIVLATLYQLYGDRYLQTDMGTEYYQIVSPLYMNKLETTLEDFNKQRGTHYAFGDYTFGDGEADDAEPLDTLRQQFIEGCMSSVKEELRAQQGAAIYTPKQVFVVTNERTFSAAFHYAFMLWKMGATVVGVPSSQAPNTFMEQTLFKLPYTGVEVSISNSIQVFLPGKDKRAKTFWPDLMPTHEEYAKYGFDKQAEILFLLDRIGKEE</sequence>
<protein>
    <submittedName>
        <fullName evidence="3">Peptidase S41</fullName>
    </submittedName>
</protein>
<gene>
    <name evidence="3" type="ORF">DXB65_00880</name>
</gene>
<accession>A0A3E5BS99</accession>
<dbReference type="Proteomes" id="UP000260983">
    <property type="component" value="Unassembled WGS sequence"/>
</dbReference>
<dbReference type="GO" id="GO:0008236">
    <property type="term" value="F:serine-type peptidase activity"/>
    <property type="evidence" value="ECO:0007669"/>
    <property type="project" value="InterPro"/>
</dbReference>
<feature type="domain" description="Tail specific protease" evidence="2">
    <location>
        <begin position="296"/>
        <end position="465"/>
    </location>
</feature>
<organism evidence="3 4">
    <name type="scientific">Bacteroides oleiciplenus</name>
    <dbReference type="NCBI Taxonomy" id="626931"/>
    <lineage>
        <taxon>Bacteria</taxon>
        <taxon>Pseudomonadati</taxon>
        <taxon>Bacteroidota</taxon>
        <taxon>Bacteroidia</taxon>
        <taxon>Bacteroidales</taxon>
        <taxon>Bacteroidaceae</taxon>
        <taxon>Bacteroides</taxon>
    </lineage>
</organism>
<evidence type="ECO:0000259" key="2">
    <source>
        <dbReference type="Pfam" id="PF03572"/>
    </source>
</evidence>